<evidence type="ECO:0000313" key="2">
    <source>
        <dbReference type="Proteomes" id="UP000655570"/>
    </source>
</evidence>
<dbReference type="EMBL" id="JACSQF010000006">
    <property type="protein sequence ID" value="MBD7980480.1"/>
    <property type="molecule type" value="Genomic_DNA"/>
</dbReference>
<dbReference type="Proteomes" id="UP000655570">
    <property type="component" value="Unassembled WGS sequence"/>
</dbReference>
<proteinExistence type="predicted"/>
<reference evidence="1 2" key="1">
    <citation type="submission" date="2020-08" db="EMBL/GenBank/DDBJ databases">
        <title>A Genomic Blueprint of the Chicken Gut Microbiome.</title>
        <authorList>
            <person name="Gilroy R."/>
            <person name="Ravi A."/>
            <person name="Getino M."/>
            <person name="Pursley I."/>
            <person name="Horton D.L."/>
            <person name="Alikhan N.-F."/>
            <person name="Baker D."/>
            <person name="Gharbi K."/>
            <person name="Hall N."/>
            <person name="Watson M."/>
            <person name="Adriaenssens E.M."/>
            <person name="Foster-Nyarko E."/>
            <person name="Jarju S."/>
            <person name="Secka A."/>
            <person name="Antonio M."/>
            <person name="Oren A."/>
            <person name="Chaudhuri R."/>
            <person name="La Ragione R.M."/>
            <person name="Hildebrand F."/>
            <person name="Pallen M.J."/>
        </authorList>
    </citation>
    <scope>NUCLEOTIDE SEQUENCE [LARGE SCALE GENOMIC DNA]</scope>
    <source>
        <strain evidence="1 2">Sa2CUA9</strain>
    </source>
</reference>
<evidence type="ECO:0008006" key="3">
    <source>
        <dbReference type="Google" id="ProtNLM"/>
    </source>
</evidence>
<dbReference type="RefSeq" id="WP_191802313.1">
    <property type="nucleotide sequence ID" value="NZ_JACSQF010000006.1"/>
</dbReference>
<protein>
    <recommendedName>
        <fullName evidence="3">DUF4180 domain-containing protein</fullName>
    </recommendedName>
</protein>
<comment type="caution">
    <text evidence="1">The sequence shown here is derived from an EMBL/GenBank/DDBJ whole genome shotgun (WGS) entry which is preliminary data.</text>
</comment>
<accession>A0ABR8TXJ6</accession>
<gene>
    <name evidence="1" type="ORF">H9641_07095</name>
</gene>
<organism evidence="1 2">
    <name type="scientific">Oerskovia merdavium</name>
    <dbReference type="NCBI Taxonomy" id="2762227"/>
    <lineage>
        <taxon>Bacteria</taxon>
        <taxon>Bacillati</taxon>
        <taxon>Actinomycetota</taxon>
        <taxon>Actinomycetes</taxon>
        <taxon>Micrococcales</taxon>
        <taxon>Cellulomonadaceae</taxon>
        <taxon>Oerskovia</taxon>
    </lineage>
</organism>
<sequence>MRDQNEASDEVWGPVSCLLLEVPPGANVGPGVVELLHLVDSRAVRLLDIEVVEHTRTGLRKVDDADWFWRLAPPVIELVGSSSDLLDDEDLRVVADRLALGSVGIVVVYESLVMRDVVDRFASHGVEAVHSFALLPGDLELALDQSEPVRSGT</sequence>
<keyword evidence="2" id="KW-1185">Reference proteome</keyword>
<name>A0ABR8TXJ6_9CELL</name>
<evidence type="ECO:0000313" key="1">
    <source>
        <dbReference type="EMBL" id="MBD7980480.1"/>
    </source>
</evidence>